<dbReference type="EMBL" id="KB007874">
    <property type="protein sequence ID" value="ELR22652.1"/>
    <property type="molecule type" value="Genomic_DNA"/>
</dbReference>
<feature type="domain" description="EGF-like" evidence="7">
    <location>
        <begin position="728"/>
        <end position="763"/>
    </location>
</feature>
<dbReference type="SMART" id="SM00181">
    <property type="entry name" value="EGF"/>
    <property type="match status" value="8"/>
</dbReference>
<dbReference type="Pfam" id="PF07974">
    <property type="entry name" value="EGF_2"/>
    <property type="match status" value="1"/>
</dbReference>
<dbReference type="Pfam" id="PF23106">
    <property type="entry name" value="EGF_Teneurin"/>
    <property type="match status" value="2"/>
</dbReference>
<evidence type="ECO:0000256" key="2">
    <source>
        <dbReference type="ARBA" id="ARBA00022737"/>
    </source>
</evidence>
<organism evidence="8 9">
    <name type="scientific">Acanthamoeba castellanii (strain ATCC 30010 / Neff)</name>
    <dbReference type="NCBI Taxonomy" id="1257118"/>
    <lineage>
        <taxon>Eukaryota</taxon>
        <taxon>Amoebozoa</taxon>
        <taxon>Discosea</taxon>
        <taxon>Longamoebia</taxon>
        <taxon>Centramoebida</taxon>
        <taxon>Acanthamoebidae</taxon>
        <taxon>Acanthamoeba</taxon>
    </lineage>
</organism>
<dbReference type="InterPro" id="IPR051216">
    <property type="entry name" value="Teneurin"/>
</dbReference>
<evidence type="ECO:0000256" key="3">
    <source>
        <dbReference type="ARBA" id="ARBA00023157"/>
    </source>
</evidence>
<dbReference type="PANTHER" id="PTHR11219">
    <property type="entry name" value="TENEURIN AND N-ACETYLGLUCOSAMINE-1-PHOSPHODIESTER ALPHA-N-ACETYLGLUCOSAMINIDASE"/>
    <property type="match status" value="1"/>
</dbReference>
<reference evidence="8 9" key="1">
    <citation type="journal article" date="2013" name="Genome Biol.">
        <title>Genome of Acanthamoeba castellanii highlights extensive lateral gene transfer and early evolution of tyrosine kinase signaling.</title>
        <authorList>
            <person name="Clarke M."/>
            <person name="Lohan A.J."/>
            <person name="Liu B."/>
            <person name="Lagkouvardos I."/>
            <person name="Roy S."/>
            <person name="Zafar N."/>
            <person name="Bertelli C."/>
            <person name="Schilde C."/>
            <person name="Kianianmomeni A."/>
            <person name="Burglin T.R."/>
            <person name="Frech C."/>
            <person name="Turcotte B."/>
            <person name="Kopec K.O."/>
            <person name="Synnott J.M."/>
            <person name="Choo C."/>
            <person name="Paponov I."/>
            <person name="Finkler A."/>
            <person name="Soon Heng Tan C."/>
            <person name="Hutchins A.P."/>
            <person name="Weinmeier T."/>
            <person name="Rattei T."/>
            <person name="Chu J.S."/>
            <person name="Gimenez G."/>
            <person name="Irimia M."/>
            <person name="Rigden D.J."/>
            <person name="Fitzpatrick D.A."/>
            <person name="Lorenzo-Morales J."/>
            <person name="Bateman A."/>
            <person name="Chiu C.H."/>
            <person name="Tang P."/>
            <person name="Hegemann P."/>
            <person name="Fromm H."/>
            <person name="Raoult D."/>
            <person name="Greub G."/>
            <person name="Miranda-Saavedra D."/>
            <person name="Chen N."/>
            <person name="Nash P."/>
            <person name="Ginger M.L."/>
            <person name="Horn M."/>
            <person name="Schaap P."/>
            <person name="Caler L."/>
            <person name="Loftus B."/>
        </authorList>
    </citation>
    <scope>NUCLEOTIDE SEQUENCE [LARGE SCALE GENOMIC DNA]</scope>
    <source>
        <strain evidence="8 9">Neff</strain>
    </source>
</reference>
<proteinExistence type="predicted"/>
<feature type="non-terminal residue" evidence="8">
    <location>
        <position position="831"/>
    </location>
</feature>
<dbReference type="InterPro" id="IPR013111">
    <property type="entry name" value="EGF_extracell"/>
</dbReference>
<keyword evidence="3 4" id="KW-1015">Disulfide bond</keyword>
<feature type="disulfide bond" evidence="4">
    <location>
        <begin position="753"/>
        <end position="762"/>
    </location>
</feature>
<dbReference type="PROSITE" id="PS50026">
    <property type="entry name" value="EGF_3"/>
    <property type="match status" value="3"/>
</dbReference>
<dbReference type="STRING" id="1257118.L8HBN7"/>
<dbReference type="KEGG" id="acan:ACA1_080070"/>
<evidence type="ECO:0000256" key="1">
    <source>
        <dbReference type="ARBA" id="ARBA00022536"/>
    </source>
</evidence>
<dbReference type="PANTHER" id="PTHR11219:SF69">
    <property type="entry name" value="TENEURIN-A"/>
    <property type="match status" value="1"/>
</dbReference>
<keyword evidence="5" id="KW-0472">Membrane</keyword>
<dbReference type="Gene3D" id="2.10.25.10">
    <property type="entry name" value="Laminin"/>
    <property type="match status" value="3"/>
</dbReference>
<evidence type="ECO:0000256" key="6">
    <source>
        <dbReference type="SAM" id="SignalP"/>
    </source>
</evidence>
<keyword evidence="2" id="KW-0677">Repeat</keyword>
<evidence type="ECO:0000256" key="5">
    <source>
        <dbReference type="SAM" id="Phobius"/>
    </source>
</evidence>
<dbReference type="RefSeq" id="XP_004351059.1">
    <property type="nucleotide sequence ID" value="XM_004351007.1"/>
</dbReference>
<keyword evidence="1 4" id="KW-0245">EGF-like domain</keyword>
<evidence type="ECO:0000256" key="4">
    <source>
        <dbReference type="PROSITE-ProRule" id="PRU00076"/>
    </source>
</evidence>
<evidence type="ECO:0000313" key="9">
    <source>
        <dbReference type="Proteomes" id="UP000011083"/>
    </source>
</evidence>
<feature type="disulfide bond" evidence="4">
    <location>
        <begin position="527"/>
        <end position="536"/>
    </location>
</feature>
<evidence type="ECO:0000259" key="7">
    <source>
        <dbReference type="PROSITE" id="PS50026"/>
    </source>
</evidence>
<keyword evidence="6" id="KW-0732">Signal</keyword>
<feature type="domain" description="EGF-like" evidence="7">
    <location>
        <begin position="457"/>
        <end position="496"/>
    </location>
</feature>
<dbReference type="GeneID" id="14923629"/>
<keyword evidence="5" id="KW-0812">Transmembrane</keyword>
<dbReference type="VEuPathDB" id="AmoebaDB:ACA1_080070"/>
<dbReference type="PROSITE" id="PS51257">
    <property type="entry name" value="PROKAR_LIPOPROTEIN"/>
    <property type="match status" value="1"/>
</dbReference>
<feature type="domain" description="EGF-like" evidence="7">
    <location>
        <begin position="498"/>
        <end position="537"/>
    </location>
</feature>
<feature type="transmembrane region" description="Helical" evidence="5">
    <location>
        <begin position="779"/>
        <end position="803"/>
    </location>
</feature>
<dbReference type="OrthoDB" id="442731at2759"/>
<feature type="disulfide bond" evidence="4">
    <location>
        <begin position="732"/>
        <end position="742"/>
    </location>
</feature>
<accession>L8HBN7</accession>
<feature type="chain" id="PRO_5003990939" evidence="6">
    <location>
        <begin position="29"/>
        <end position="831"/>
    </location>
</feature>
<dbReference type="Proteomes" id="UP000011083">
    <property type="component" value="Unassembled WGS sequence"/>
</dbReference>
<evidence type="ECO:0000313" key="8">
    <source>
        <dbReference type="EMBL" id="ELR22652.1"/>
    </source>
</evidence>
<protein>
    <submittedName>
        <fullName evidence="8">EGF family domain containing protein</fullName>
    </submittedName>
</protein>
<dbReference type="InterPro" id="IPR000742">
    <property type="entry name" value="EGF"/>
</dbReference>
<dbReference type="AlphaFoldDB" id="L8HBN7"/>
<dbReference type="PROSITE" id="PS01186">
    <property type="entry name" value="EGF_2"/>
    <property type="match status" value="3"/>
</dbReference>
<feature type="signal peptide" evidence="6">
    <location>
        <begin position="1"/>
        <end position="28"/>
    </location>
</feature>
<keyword evidence="9" id="KW-1185">Reference proteome</keyword>
<keyword evidence="5" id="KW-1133">Transmembrane helix</keyword>
<comment type="caution">
    <text evidence="4">Lacks conserved residue(s) required for the propagation of feature annotation.</text>
</comment>
<gene>
    <name evidence="8" type="ORF">ACA1_080070</name>
</gene>
<name>L8HBN7_ACACF</name>
<sequence>MQRTTSPWRLVLLVGCASILLACGGAAAEVATIEWVEPVDGHWWDPLRWRDSATGSPRVPTESDRVHITTFVGQSFSVFVDPLETGQSVTVASLTVGSPDMDCCARSGRPGCWAALTLRGGKLTAKDALLVNPFGVLRFTNSPVAVDASQGLSALVSANTTIKGWVQGSATFQGNVVVLPGTRVVVATLYPDATIQYPWGNWFIDGNLTVHSRTEFLFNISAEIAAQIKATTLVVQESDLAINSTVTPAPNCTSLQRSGIVIYTYDGTSTTGLLPSFFLYDSLIGTSEGHRLVLLLDFIALHGIPHVLLSSRPNRDRWQGNVQQRFHATALRVPCWLGRFRLRDPNNGLCISNTGSQPFCRCDANWTGPAGQPNDCSVPVCSNNCTSPDNGVCTAADSGLPHCQCREGWALGPDLDCSVSYAKCPGRGGNECSGRGSCNRTSGQCLCAEAWRGVDCSHTDCPGSPDCSHHGECVTVTDGTTDAVKCQCAPGWTGPDCSQAECAVGSMPCSGHGKCVDVGLDPPRCVCSAGWTGPNCSVALTDCDAAPHCIGCSGDPTAKYCTSCEADWRGADCNTPYCLAANDFHVFPECAGHGSCSTTGAGGSPACQCRSGWLAGEGQAECSGHGVCSTDLASPACMCDAFFYGNSCSSCGAVVAASTDEPVCPGYPDECTNSDQGTAPTDGAAWADCSVVRCPGAKENCNGRGECDSSVEPAECRCQDNWTGPDCATPICPNGCSGNGKCSDSTNPPVCECMPYWGGPDCSRSEQRSGSTGDDSATYAAVGGALGGGVVLLLVGVVAAIALSKAISAYKTRQINKGLRIGQVNFVLEEA</sequence>
<dbReference type="PROSITE" id="PS00022">
    <property type="entry name" value="EGF_1"/>
    <property type="match status" value="2"/>
</dbReference>